<keyword evidence="2" id="KW-1185">Reference proteome</keyword>
<dbReference type="EMBL" id="JACXVP010000003">
    <property type="protein sequence ID" value="KAG5617088.1"/>
    <property type="molecule type" value="Genomic_DNA"/>
</dbReference>
<sequence length="74" mass="8925">VLVNHYKLVKIQDKSIRNLKLQIILLHEKPIMVFDFKDVKNVIKKENLQYALIVKFSFEKVRTLYLRKILSQQL</sequence>
<evidence type="ECO:0000313" key="1">
    <source>
        <dbReference type="EMBL" id="KAG5617088.1"/>
    </source>
</evidence>
<comment type="caution">
    <text evidence="1">The sequence shown here is derived from an EMBL/GenBank/DDBJ whole genome shotgun (WGS) entry which is preliminary data.</text>
</comment>
<organism evidence="1 2">
    <name type="scientific">Solanum commersonii</name>
    <name type="common">Commerson's wild potato</name>
    <name type="synonym">Commerson's nightshade</name>
    <dbReference type="NCBI Taxonomy" id="4109"/>
    <lineage>
        <taxon>Eukaryota</taxon>
        <taxon>Viridiplantae</taxon>
        <taxon>Streptophyta</taxon>
        <taxon>Embryophyta</taxon>
        <taxon>Tracheophyta</taxon>
        <taxon>Spermatophyta</taxon>
        <taxon>Magnoliopsida</taxon>
        <taxon>eudicotyledons</taxon>
        <taxon>Gunneridae</taxon>
        <taxon>Pentapetalae</taxon>
        <taxon>asterids</taxon>
        <taxon>lamiids</taxon>
        <taxon>Solanales</taxon>
        <taxon>Solanaceae</taxon>
        <taxon>Solanoideae</taxon>
        <taxon>Solaneae</taxon>
        <taxon>Solanum</taxon>
    </lineage>
</organism>
<feature type="non-terminal residue" evidence="1">
    <location>
        <position position="1"/>
    </location>
</feature>
<reference evidence="1 2" key="1">
    <citation type="submission" date="2020-09" db="EMBL/GenBank/DDBJ databases">
        <title>De no assembly of potato wild relative species, Solanum commersonii.</title>
        <authorList>
            <person name="Cho K."/>
        </authorList>
    </citation>
    <scope>NUCLEOTIDE SEQUENCE [LARGE SCALE GENOMIC DNA]</scope>
    <source>
        <strain evidence="1">LZ3.2</strain>
        <tissue evidence="1">Leaf</tissue>
    </source>
</reference>
<dbReference type="AlphaFoldDB" id="A0A9J5ZXX1"/>
<name>A0A9J5ZXX1_SOLCO</name>
<proteinExistence type="predicted"/>
<gene>
    <name evidence="1" type="ORF">H5410_016912</name>
</gene>
<dbReference type="Proteomes" id="UP000824120">
    <property type="component" value="Chromosome 3"/>
</dbReference>
<evidence type="ECO:0000313" key="2">
    <source>
        <dbReference type="Proteomes" id="UP000824120"/>
    </source>
</evidence>
<accession>A0A9J5ZXX1</accession>
<dbReference type="OrthoDB" id="1751950at2759"/>
<protein>
    <submittedName>
        <fullName evidence="1">Uncharacterized protein</fullName>
    </submittedName>
</protein>